<feature type="coiled-coil region" evidence="1">
    <location>
        <begin position="327"/>
        <end position="354"/>
    </location>
</feature>
<accession>A0A8H4PGB9</accession>
<feature type="compositionally biased region" description="Polar residues" evidence="2">
    <location>
        <begin position="1562"/>
        <end position="1571"/>
    </location>
</feature>
<feature type="compositionally biased region" description="Polar residues" evidence="2">
    <location>
        <begin position="1536"/>
        <end position="1546"/>
    </location>
</feature>
<dbReference type="Gene3D" id="2.30.29.30">
    <property type="entry name" value="Pleckstrin-homology domain (PH domain)/Phosphotyrosine-binding domain (PTB)"/>
    <property type="match status" value="1"/>
</dbReference>
<feature type="compositionally biased region" description="Polar residues" evidence="2">
    <location>
        <begin position="619"/>
        <end position="629"/>
    </location>
</feature>
<feature type="coiled-coil region" evidence="1">
    <location>
        <begin position="55"/>
        <end position="123"/>
    </location>
</feature>
<feature type="region of interest" description="Disordered" evidence="2">
    <location>
        <begin position="1916"/>
        <end position="1950"/>
    </location>
</feature>
<feature type="compositionally biased region" description="Basic and acidic residues" evidence="2">
    <location>
        <begin position="896"/>
        <end position="906"/>
    </location>
</feature>
<feature type="region of interest" description="Disordered" evidence="2">
    <location>
        <begin position="1792"/>
        <end position="1847"/>
    </location>
</feature>
<evidence type="ECO:0000256" key="1">
    <source>
        <dbReference type="SAM" id="Coils"/>
    </source>
</evidence>
<reference evidence="4 5" key="1">
    <citation type="submission" date="2020-01" db="EMBL/GenBank/DDBJ databases">
        <title>Identification and distribution of gene clusters putatively required for synthesis of sphingolipid metabolism inhibitors in phylogenetically diverse species of the filamentous fungus Fusarium.</title>
        <authorList>
            <person name="Kim H.-S."/>
            <person name="Busman M."/>
            <person name="Brown D.W."/>
            <person name="Divon H."/>
            <person name="Uhlig S."/>
            <person name="Proctor R.H."/>
        </authorList>
    </citation>
    <scope>NUCLEOTIDE SEQUENCE [LARGE SCALE GENOMIC DNA]</scope>
    <source>
        <strain evidence="4 5">NRRL 20459</strain>
    </source>
</reference>
<feature type="region of interest" description="Disordered" evidence="2">
    <location>
        <begin position="449"/>
        <end position="515"/>
    </location>
</feature>
<organism evidence="4 5">
    <name type="scientific">Fusarium albosuccineum</name>
    <dbReference type="NCBI Taxonomy" id="1237068"/>
    <lineage>
        <taxon>Eukaryota</taxon>
        <taxon>Fungi</taxon>
        <taxon>Dikarya</taxon>
        <taxon>Ascomycota</taxon>
        <taxon>Pezizomycotina</taxon>
        <taxon>Sordariomycetes</taxon>
        <taxon>Hypocreomycetidae</taxon>
        <taxon>Hypocreales</taxon>
        <taxon>Nectriaceae</taxon>
        <taxon>Fusarium</taxon>
        <taxon>Fusarium decemcellulare species complex</taxon>
    </lineage>
</organism>
<feature type="region of interest" description="Disordered" evidence="2">
    <location>
        <begin position="127"/>
        <end position="185"/>
    </location>
</feature>
<feature type="compositionally biased region" description="Basic residues" evidence="2">
    <location>
        <begin position="1918"/>
        <end position="1932"/>
    </location>
</feature>
<feature type="region of interest" description="Disordered" evidence="2">
    <location>
        <begin position="562"/>
        <end position="718"/>
    </location>
</feature>
<feature type="coiled-coil region" evidence="1">
    <location>
        <begin position="204"/>
        <end position="280"/>
    </location>
</feature>
<comment type="caution">
    <text evidence="4">The sequence shown here is derived from an EMBL/GenBank/DDBJ whole genome shotgun (WGS) entry which is preliminary data.</text>
</comment>
<evidence type="ECO:0000313" key="4">
    <source>
        <dbReference type="EMBL" id="KAF4468646.1"/>
    </source>
</evidence>
<feature type="compositionally biased region" description="Polar residues" evidence="2">
    <location>
        <begin position="599"/>
        <end position="608"/>
    </location>
</feature>
<keyword evidence="5" id="KW-1185">Reference proteome</keyword>
<dbReference type="PANTHER" id="PTHR28190:SF1">
    <property type="entry name" value="NUCLEAR MIGRATION PROTEIN NUM1"/>
    <property type="match status" value="1"/>
</dbReference>
<dbReference type="GO" id="GO:0005938">
    <property type="term" value="C:cell cortex"/>
    <property type="evidence" value="ECO:0007669"/>
    <property type="project" value="InterPro"/>
</dbReference>
<dbReference type="GO" id="GO:0015631">
    <property type="term" value="F:tubulin binding"/>
    <property type="evidence" value="ECO:0007669"/>
    <property type="project" value="TreeGrafter"/>
</dbReference>
<dbReference type="GO" id="GO:0000226">
    <property type="term" value="P:microtubule cytoskeleton organization"/>
    <property type="evidence" value="ECO:0007669"/>
    <property type="project" value="TreeGrafter"/>
</dbReference>
<dbReference type="PROSITE" id="PS50003">
    <property type="entry name" value="PH_DOMAIN"/>
    <property type="match status" value="1"/>
</dbReference>
<dbReference type="SMART" id="SM00233">
    <property type="entry name" value="PH"/>
    <property type="match status" value="1"/>
</dbReference>
<dbReference type="SUPFAM" id="SSF50729">
    <property type="entry name" value="PH domain-like"/>
    <property type="match status" value="1"/>
</dbReference>
<feature type="compositionally biased region" description="Polar residues" evidence="2">
    <location>
        <begin position="1362"/>
        <end position="1372"/>
    </location>
</feature>
<keyword evidence="1" id="KW-0175">Coiled coil</keyword>
<feature type="region of interest" description="Disordered" evidence="2">
    <location>
        <begin position="355"/>
        <end position="397"/>
    </location>
</feature>
<dbReference type="GO" id="GO:0005543">
    <property type="term" value="F:phospholipid binding"/>
    <property type="evidence" value="ECO:0007669"/>
    <property type="project" value="InterPro"/>
</dbReference>
<feature type="compositionally biased region" description="Basic and acidic residues" evidence="2">
    <location>
        <begin position="1481"/>
        <end position="1496"/>
    </location>
</feature>
<dbReference type="Proteomes" id="UP000554235">
    <property type="component" value="Unassembled WGS sequence"/>
</dbReference>
<dbReference type="GO" id="GO:0005739">
    <property type="term" value="C:mitochondrion"/>
    <property type="evidence" value="ECO:0007669"/>
    <property type="project" value="TreeGrafter"/>
</dbReference>
<sequence length="1950" mass="212385">MASSLASDRPSLPAPGAAQSDPFVSSTPAPAHHRYSNFDHDLFIAGPASSPKSAKRALEAHLAETERRLEEAGKLGTALVSQRKALTEQLQEVEKLQTEGDLNPELRQKLVEIEKEYNNLARESARAFLPKQRVPSNEANPSSPFAPESRGGRRSVSPSKFDGHATGSPTKLSVPNRKIRNQPSNRVHDIEFAAEISTSLIAQVRNLQALLAERDEEVKDLKGDKSRLEIESESFQQRAKALDESENRYKEENWNLETKLQELSAQQKEAADREKKLTQALNVIKTEKVTAQRELDEVKVHHARLIDQHAAAVKQHDIELGTVKRNIAMAEGERAAMQRRIDDLTGQNQELARAFSTQRRRVTDPEPSSRPSDSDFESAADHITPEHSPPQSPIKGTPRHAILETETMKSSLHHAQRTIQSQRSLLHREKTEKLELRRIIQDLRDDLEKARTDATEHKSHRRTRKQESKEFKKPPRLLGSFRSSRQEIVTDDPEWEDQHDFSPRASVSPMSTSSHTILPSIESAHPTDTDHFDTANEASESAFETANERATETEDFQTVNEEISGSDAETETEGTTRGFGKMKKPPSLPAGLARHASRHSINSTASTSADEDDYIHLKTPTSTIGSQRSSRFRMGRNIFNRSSRQPSEEPPFQSSPASFASSRGGTPQAGQSLFAELQDFDGSDDESVEPGTPSRRRNRSVTPASIGRTATPPPAVPPLPKVIMVDSGVMTDPVKIIPRLAGFDIPQMVTTGTGTEDDEESMSASPVSVVPAYRRTSMVSVIRPSGDRATPSWSLEDHLAGSRPVSMAYSDAGAQHDPDMEEKLAQFPAPPTMLPPILPPTLSMSSITSEDIEPREEIEEPPTPPALTFTPLSNQSIEPLPEPESPLPILSFSSIKTEDLTPRAEPEIPPPDLSMSSILSEHLEPRAEPATPPPALSLSNIAAEHLEPLAEPEIPPPDLSLSMILAESLEPKAEPVTPPPNLSLTNIITEQVEPIAEPEVPLPELSLTTIVVEELEPVAEPEVPLPELTLTTVVSEMVEPIAEPPVEPMLVIPAPPSLSMSHIVGEDVEPVADKAPELTMSVIQGENIEPIAGPEPIIPEVFVPPPPPAPELSLSTIQGEHVEPIMEAVPEPIVPLAPELSLSTISGQQVEPVASKAPELALSAIQGASVEPIVEPVPEPVIPELSISTIRGEHIEPTAMPAPDLALSSIAVESIEPIREPEKVVLPPALNLSSIYAEGYEPREEPQPTPVKLGYSDLSTQHVEPVSEPAPPLALSTIASENVKPVLEPLPTPPTLVMSSIAAEGVEPISPVLEAPKLPTFGFSPIESVETVPVSPRTPKRDGFILPRDMNSPFIERDLPATPNNKAPTSSLGRGEGIDSSPLIAEDETSQSPADTPGPETPDSLRPFQEISANSNASPSRKAMVPTSDQGAQTSLTADAIDAMFKARSQSAFGLERNLSFATPGTPGTADTTGTVRIRRSRDSFESPVRRGRDVDDVFETGSIRRPGSARSGRASIQDAPPLPANHRQVIEAARSGSSHGTQSNMGPPLWPASALKHRPSTPGQRPSSPMSARATAKATPRAVRNGGGYGELGTHSPAKLTDASRKSSVSSFASELDSRFNMRPGEMGIDPTGFGPNTDPRMIQAITQTMIGEYLWKYTRKTGRGEMSENRHRRYFWVHPYTRTLYWSDRDPSSAGRSESKAKSIAIEAVRVVTDDNPMPPGLHRKSLVIISPGRTVKFTCTTGQRHETWFNALSYLLLRTHDDVQADTEDMAENFTREDVEEFNPQFGQRAANGTRPVAPPSLSSYNSRTTRNESPAVGASMNIPTLTPKAQPQRPGTLSKLSGYWKGSQLSGTFSSRRGRGASAQNVNIYEASEAHDSAEELREIIERQDREAARLENVRACCDGKHDVGTLHHFSSKRGRHSNAHTHSHPGLPASHTTMSSLRSRV</sequence>
<dbReference type="InterPro" id="IPR011993">
    <property type="entry name" value="PH-like_dom_sf"/>
</dbReference>
<feature type="region of interest" description="Disordered" evidence="2">
    <location>
        <begin position="1"/>
        <end position="32"/>
    </location>
</feature>
<dbReference type="InterPro" id="IPR053005">
    <property type="entry name" value="Nuclear_Pos-Cytoskel_Interact"/>
</dbReference>
<dbReference type="InterPro" id="IPR024774">
    <property type="entry name" value="PH_dom-Mcp5-type"/>
</dbReference>
<feature type="compositionally biased region" description="Acidic residues" evidence="2">
    <location>
        <begin position="850"/>
        <end position="860"/>
    </location>
</feature>
<protein>
    <submittedName>
        <fullName evidence="4">Anucleate primary sterigmata A</fullName>
    </submittedName>
</protein>
<dbReference type="PANTHER" id="PTHR28190">
    <property type="entry name" value="NUCLEAR MIGRATION PROTEIN NUM1"/>
    <property type="match status" value="1"/>
</dbReference>
<feature type="region of interest" description="Disordered" evidence="2">
    <location>
        <begin position="838"/>
        <end position="915"/>
    </location>
</feature>
<dbReference type="InterPro" id="IPR001849">
    <property type="entry name" value="PH_domain"/>
</dbReference>
<feature type="compositionally biased region" description="Low complexity" evidence="2">
    <location>
        <begin position="1502"/>
        <end position="1517"/>
    </location>
</feature>
<feature type="region of interest" description="Disordered" evidence="2">
    <location>
        <begin position="1332"/>
        <end position="1431"/>
    </location>
</feature>
<feature type="compositionally biased region" description="Polar residues" evidence="2">
    <location>
        <begin position="134"/>
        <end position="143"/>
    </location>
</feature>
<evidence type="ECO:0000259" key="3">
    <source>
        <dbReference type="PROSITE" id="PS50003"/>
    </source>
</evidence>
<gene>
    <name evidence="4" type="ORF">FALBO_4472</name>
</gene>
<feature type="compositionally biased region" description="Acidic residues" evidence="2">
    <location>
        <begin position="678"/>
        <end position="688"/>
    </location>
</feature>
<feature type="compositionally biased region" description="Low complexity" evidence="2">
    <location>
        <begin position="641"/>
        <end position="662"/>
    </location>
</feature>
<dbReference type="CDD" id="cd13365">
    <property type="entry name" value="PH_PLC_plant-like"/>
    <property type="match status" value="1"/>
</dbReference>
<feature type="compositionally biased region" description="Polar residues" evidence="2">
    <location>
        <begin position="1939"/>
        <end position="1950"/>
    </location>
</feature>
<feature type="compositionally biased region" description="Polar residues" evidence="2">
    <location>
        <begin position="1825"/>
        <end position="1843"/>
    </location>
</feature>
<name>A0A8H4PGB9_9HYPO</name>
<feature type="region of interest" description="Disordered" evidence="2">
    <location>
        <begin position="1459"/>
        <end position="1607"/>
    </location>
</feature>
<dbReference type="Pfam" id="PF12814">
    <property type="entry name" value="Mcp5_PH"/>
    <property type="match status" value="1"/>
</dbReference>
<dbReference type="EMBL" id="JAADYS010000586">
    <property type="protein sequence ID" value="KAF4468646.1"/>
    <property type="molecule type" value="Genomic_DNA"/>
</dbReference>
<feature type="compositionally biased region" description="Low complexity" evidence="2">
    <location>
        <begin position="1462"/>
        <end position="1475"/>
    </location>
</feature>
<feature type="compositionally biased region" description="Low complexity" evidence="2">
    <location>
        <begin position="866"/>
        <end position="879"/>
    </location>
</feature>
<dbReference type="GO" id="GO:0032065">
    <property type="term" value="P:maintenance of protein location in cell cortex"/>
    <property type="evidence" value="ECO:0007669"/>
    <property type="project" value="InterPro"/>
</dbReference>
<proteinExistence type="predicted"/>
<feature type="coiled-coil region" evidence="1">
    <location>
        <begin position="1875"/>
        <end position="1902"/>
    </location>
</feature>
<feature type="compositionally biased region" description="Polar residues" evidence="2">
    <location>
        <begin position="1804"/>
        <end position="1816"/>
    </location>
</feature>
<dbReference type="OrthoDB" id="2149224at2759"/>
<feature type="domain" description="PH" evidence="3">
    <location>
        <begin position="1649"/>
        <end position="1760"/>
    </location>
</feature>
<evidence type="ECO:0000256" key="2">
    <source>
        <dbReference type="SAM" id="MobiDB-lite"/>
    </source>
</evidence>
<evidence type="ECO:0000313" key="5">
    <source>
        <dbReference type="Proteomes" id="UP000554235"/>
    </source>
</evidence>